<protein>
    <submittedName>
        <fullName evidence="1">Uncharacterized protein</fullName>
    </submittedName>
</protein>
<organism evidence="1 2">
    <name type="scientific">Cyclocybe aegerita</name>
    <name type="common">Black poplar mushroom</name>
    <name type="synonym">Agrocybe aegerita</name>
    <dbReference type="NCBI Taxonomy" id="1973307"/>
    <lineage>
        <taxon>Eukaryota</taxon>
        <taxon>Fungi</taxon>
        <taxon>Dikarya</taxon>
        <taxon>Basidiomycota</taxon>
        <taxon>Agaricomycotina</taxon>
        <taxon>Agaricomycetes</taxon>
        <taxon>Agaricomycetidae</taxon>
        <taxon>Agaricales</taxon>
        <taxon>Agaricineae</taxon>
        <taxon>Bolbitiaceae</taxon>
        <taxon>Cyclocybe</taxon>
    </lineage>
</organism>
<evidence type="ECO:0000313" key="2">
    <source>
        <dbReference type="Proteomes" id="UP000467700"/>
    </source>
</evidence>
<reference evidence="1 2" key="1">
    <citation type="submission" date="2020-01" db="EMBL/GenBank/DDBJ databases">
        <authorList>
            <person name="Gupta K D."/>
        </authorList>
    </citation>
    <scope>NUCLEOTIDE SEQUENCE [LARGE SCALE GENOMIC DNA]</scope>
</reference>
<evidence type="ECO:0000313" key="1">
    <source>
        <dbReference type="EMBL" id="CAA7266274.1"/>
    </source>
</evidence>
<proteinExistence type="predicted"/>
<dbReference type="AlphaFoldDB" id="A0A8S0VXN9"/>
<accession>A0A8S0VXN9</accession>
<sequence>MGASIHWKNHPKRDARLLDWIDKNDRAAQDILSLDKDLQIRKEVAKDPKGFGILVLVHFNSLKANYQKVNKAIGATAARLPFEEIDTESRAYKTLFMMLQRFPMWKRLHVHW</sequence>
<dbReference type="OrthoDB" id="3182376at2759"/>
<name>A0A8S0VXN9_CYCAE</name>
<keyword evidence="2" id="KW-1185">Reference proteome</keyword>
<dbReference type="Proteomes" id="UP000467700">
    <property type="component" value="Unassembled WGS sequence"/>
</dbReference>
<comment type="caution">
    <text evidence="1">The sequence shown here is derived from an EMBL/GenBank/DDBJ whole genome shotgun (WGS) entry which is preliminary data.</text>
</comment>
<dbReference type="EMBL" id="CACVBS010000053">
    <property type="protein sequence ID" value="CAA7266274.1"/>
    <property type="molecule type" value="Genomic_DNA"/>
</dbReference>
<gene>
    <name evidence="1" type="ORF">AAE3_LOCUS8432</name>
</gene>